<organism evidence="1 2">
    <name type="scientific">Streptomyces heilongjiangensis</name>
    <dbReference type="NCBI Taxonomy" id="945052"/>
    <lineage>
        <taxon>Bacteria</taxon>
        <taxon>Bacillati</taxon>
        <taxon>Actinomycetota</taxon>
        <taxon>Actinomycetes</taxon>
        <taxon>Kitasatosporales</taxon>
        <taxon>Streptomycetaceae</taxon>
        <taxon>Streptomyces</taxon>
    </lineage>
</organism>
<comment type="caution">
    <text evidence="1">The sequence shown here is derived from an EMBL/GenBank/DDBJ whole genome shotgun (WGS) entry which is preliminary data.</text>
</comment>
<reference evidence="2" key="1">
    <citation type="journal article" date="2019" name="Int. J. Syst. Evol. Microbiol.">
        <title>The Global Catalogue of Microorganisms (GCM) 10K type strain sequencing project: providing services to taxonomists for standard genome sequencing and annotation.</title>
        <authorList>
            <consortium name="The Broad Institute Genomics Platform"/>
            <consortium name="The Broad Institute Genome Sequencing Center for Infectious Disease"/>
            <person name="Wu L."/>
            <person name="Ma J."/>
        </authorList>
    </citation>
    <scope>NUCLEOTIDE SEQUENCE [LARGE SCALE GENOMIC DNA]</scope>
    <source>
        <strain evidence="2">JCM 9918</strain>
    </source>
</reference>
<evidence type="ECO:0008006" key="3">
    <source>
        <dbReference type="Google" id="ProtNLM"/>
    </source>
</evidence>
<dbReference type="Proteomes" id="UP001596112">
    <property type="component" value="Unassembled WGS sequence"/>
</dbReference>
<sequence>MRGVRSTHTLSFGALYIEAWHRSLGEAKDTLLGPATGFLVGFPGDYWLVTAWHVLSGRRSDNGEAMRDDGLRPDYLRVRFAGEGDDGFRPINRDFELYNEEF</sequence>
<gene>
    <name evidence="1" type="ORF">ACFQGO_37105</name>
</gene>
<evidence type="ECO:0000313" key="2">
    <source>
        <dbReference type="Proteomes" id="UP001596112"/>
    </source>
</evidence>
<protein>
    <recommendedName>
        <fullName evidence="3">Serine protease</fullName>
    </recommendedName>
</protein>
<name>A0ABW1BJW4_9ACTN</name>
<evidence type="ECO:0000313" key="1">
    <source>
        <dbReference type="EMBL" id="MFC5813066.1"/>
    </source>
</evidence>
<dbReference type="EMBL" id="JBHSNZ010000051">
    <property type="protein sequence ID" value="MFC5813066.1"/>
    <property type="molecule type" value="Genomic_DNA"/>
</dbReference>
<accession>A0ABW1BJW4</accession>
<keyword evidence="2" id="KW-1185">Reference proteome</keyword>
<proteinExistence type="predicted"/>
<dbReference type="RefSeq" id="WP_272172886.1">
    <property type="nucleotide sequence ID" value="NZ_JAQOSL010000069.1"/>
</dbReference>